<dbReference type="AlphaFoldDB" id="A0A9D0YTN1"/>
<dbReference type="Pfam" id="PF06949">
    <property type="entry name" value="DUF1292"/>
    <property type="match status" value="1"/>
</dbReference>
<comment type="caution">
    <text evidence="1">The sequence shown here is derived from an EMBL/GenBank/DDBJ whole genome shotgun (WGS) entry which is preliminary data.</text>
</comment>
<accession>A0A9D0YTN1</accession>
<proteinExistence type="predicted"/>
<dbReference type="InterPro" id="IPR009711">
    <property type="entry name" value="UPF0473"/>
</dbReference>
<dbReference type="Proteomes" id="UP000886879">
    <property type="component" value="Unassembled WGS sequence"/>
</dbReference>
<reference evidence="1" key="1">
    <citation type="submission" date="2020-10" db="EMBL/GenBank/DDBJ databases">
        <authorList>
            <person name="Gilroy R."/>
        </authorList>
    </citation>
    <scope>NUCLEOTIDE SEQUENCE</scope>
    <source>
        <strain evidence="1">ChiGjej2B2-12916</strain>
    </source>
</reference>
<reference evidence="1" key="2">
    <citation type="journal article" date="2021" name="PeerJ">
        <title>Extensive microbial diversity within the chicken gut microbiome revealed by metagenomics and culture.</title>
        <authorList>
            <person name="Gilroy R."/>
            <person name="Ravi A."/>
            <person name="Getino M."/>
            <person name="Pursley I."/>
            <person name="Horton D.L."/>
            <person name="Alikhan N.F."/>
            <person name="Baker D."/>
            <person name="Gharbi K."/>
            <person name="Hall N."/>
            <person name="Watson M."/>
            <person name="Adriaenssens E.M."/>
            <person name="Foster-Nyarko E."/>
            <person name="Jarju S."/>
            <person name="Secka A."/>
            <person name="Antonio M."/>
            <person name="Oren A."/>
            <person name="Chaudhuri R.R."/>
            <person name="La Ragione R."/>
            <person name="Hildebrand F."/>
            <person name="Pallen M.J."/>
        </authorList>
    </citation>
    <scope>NUCLEOTIDE SEQUENCE</scope>
    <source>
        <strain evidence="1">ChiGjej2B2-12916</strain>
    </source>
</reference>
<organism evidence="1 2">
    <name type="scientific">Candidatus Enterenecus faecium</name>
    <dbReference type="NCBI Taxonomy" id="2840780"/>
    <lineage>
        <taxon>Bacteria</taxon>
        <taxon>Bacillati</taxon>
        <taxon>Bacillota</taxon>
        <taxon>Clostridia</taxon>
        <taxon>Eubacteriales</taxon>
        <taxon>Candidatus Enterenecus</taxon>
    </lineage>
</organism>
<name>A0A9D0YTN1_9FIRM</name>
<evidence type="ECO:0000313" key="1">
    <source>
        <dbReference type="EMBL" id="HIQ61733.1"/>
    </source>
</evidence>
<dbReference type="EMBL" id="DVFO01000098">
    <property type="protein sequence ID" value="HIQ61733.1"/>
    <property type="molecule type" value="Genomic_DNA"/>
</dbReference>
<gene>
    <name evidence="1" type="ORF">IAD31_09105</name>
</gene>
<sequence length="95" mass="11071">MSEEYGPDFVTVTDEDGNEFELEHLGTLEYRDNTYMAFVPADMDEDDEDFGLILLRVAEENGEQILADIDDQEELDQVYEQFMTQLFNEDDEDAQ</sequence>
<evidence type="ECO:0000313" key="2">
    <source>
        <dbReference type="Proteomes" id="UP000886879"/>
    </source>
</evidence>
<protein>
    <submittedName>
        <fullName evidence="1">DUF1292 domain-containing protein</fullName>
    </submittedName>
</protein>